<evidence type="ECO:0000256" key="3">
    <source>
        <dbReference type="ARBA" id="ARBA00022516"/>
    </source>
</evidence>
<dbReference type="GO" id="GO:0006633">
    <property type="term" value="P:fatty acid biosynthetic process"/>
    <property type="evidence" value="ECO:0007669"/>
    <property type="project" value="UniProtKB-KW"/>
</dbReference>
<keyword evidence="3" id="KW-0444">Lipid biosynthesis</keyword>
<evidence type="ECO:0000313" key="17">
    <source>
        <dbReference type="WBParaSite" id="SMUV_0000516601-mRNA-1"/>
    </source>
</evidence>
<dbReference type="Pfam" id="PF08240">
    <property type="entry name" value="ADH_N"/>
    <property type="match status" value="1"/>
</dbReference>
<keyword evidence="9" id="KW-0496">Mitochondrion</keyword>
<evidence type="ECO:0000256" key="6">
    <source>
        <dbReference type="ARBA" id="ARBA00022946"/>
    </source>
</evidence>
<dbReference type="InterPro" id="IPR011032">
    <property type="entry name" value="GroES-like_sf"/>
</dbReference>
<dbReference type="EC" id="1.3.1.104" evidence="11"/>
<dbReference type="SUPFAM" id="SSF50129">
    <property type="entry name" value="GroES-like"/>
    <property type="match status" value="1"/>
</dbReference>
<proteinExistence type="inferred from homology"/>
<keyword evidence="4" id="KW-0276">Fatty acid metabolism</keyword>
<evidence type="ECO:0000256" key="9">
    <source>
        <dbReference type="ARBA" id="ARBA00023128"/>
    </source>
</evidence>
<evidence type="ECO:0000256" key="10">
    <source>
        <dbReference type="ARBA" id="ARBA00023160"/>
    </source>
</evidence>
<dbReference type="InterPro" id="IPR020843">
    <property type="entry name" value="ER"/>
</dbReference>
<evidence type="ECO:0000313" key="16">
    <source>
        <dbReference type="Proteomes" id="UP000046393"/>
    </source>
</evidence>
<dbReference type="PANTHER" id="PTHR43981">
    <property type="entry name" value="ENOYL-[ACYL-CARRIER-PROTEIN] REDUCTASE, MITOCHONDRIAL"/>
    <property type="match status" value="1"/>
</dbReference>
<dbReference type="SMART" id="SM00829">
    <property type="entry name" value="PKS_ER"/>
    <property type="match status" value="1"/>
</dbReference>
<evidence type="ECO:0000256" key="8">
    <source>
        <dbReference type="ARBA" id="ARBA00023098"/>
    </source>
</evidence>
<evidence type="ECO:0000256" key="13">
    <source>
        <dbReference type="ARBA" id="ARBA00042123"/>
    </source>
</evidence>
<dbReference type="STRING" id="451379.A0A0N5AKX7"/>
<dbReference type="Pfam" id="PF00107">
    <property type="entry name" value="ADH_zinc_N"/>
    <property type="match status" value="1"/>
</dbReference>
<reference evidence="17" key="1">
    <citation type="submission" date="2017-02" db="UniProtKB">
        <authorList>
            <consortium name="WormBaseParasite"/>
        </authorList>
    </citation>
    <scope>IDENTIFICATION</scope>
</reference>
<keyword evidence="8" id="KW-0443">Lipid metabolism</keyword>
<evidence type="ECO:0000256" key="5">
    <source>
        <dbReference type="ARBA" id="ARBA00022857"/>
    </source>
</evidence>
<dbReference type="AlphaFoldDB" id="A0A0N5AKX7"/>
<protein>
    <recommendedName>
        <fullName evidence="12">Enoyl-[acyl-carrier-protein] reductase, mitochondrial</fullName>
        <ecNumber evidence="11">1.3.1.104</ecNumber>
    </recommendedName>
    <alternativeName>
        <fullName evidence="13">2-enoyl thioester reductase</fullName>
    </alternativeName>
</protein>
<keyword evidence="7" id="KW-0560">Oxidoreductase</keyword>
<evidence type="ECO:0000256" key="11">
    <source>
        <dbReference type="ARBA" id="ARBA00038963"/>
    </source>
</evidence>
<comment type="similarity">
    <text evidence="2">Belongs to the zinc-containing alcohol dehydrogenase family. Quinone oxidoreductase subfamily.</text>
</comment>
<comment type="subcellular location">
    <subcellularLocation>
        <location evidence="1">Mitochondrion</location>
    </subcellularLocation>
</comment>
<dbReference type="FunFam" id="3.40.50.720:FF:000112">
    <property type="entry name" value="Enoyl-[acyl-carrier-protein] reductase 1, mitochondrial"/>
    <property type="match status" value="1"/>
</dbReference>
<keyword evidence="10" id="KW-0275">Fatty acid biosynthesis</keyword>
<evidence type="ECO:0000256" key="14">
    <source>
        <dbReference type="ARBA" id="ARBA00048843"/>
    </source>
</evidence>
<keyword evidence="16" id="KW-1185">Reference proteome</keyword>
<comment type="catalytic activity">
    <reaction evidence="14">
        <text>a 2,3-saturated acyl-[ACP] + NADP(+) = a (2E)-enoyl-[ACP] + NADPH + H(+)</text>
        <dbReference type="Rhea" id="RHEA:22564"/>
        <dbReference type="Rhea" id="RHEA-COMP:9925"/>
        <dbReference type="Rhea" id="RHEA-COMP:9926"/>
        <dbReference type="ChEBI" id="CHEBI:15378"/>
        <dbReference type="ChEBI" id="CHEBI:57783"/>
        <dbReference type="ChEBI" id="CHEBI:58349"/>
        <dbReference type="ChEBI" id="CHEBI:78784"/>
        <dbReference type="ChEBI" id="CHEBI:78785"/>
        <dbReference type="EC" id="1.3.1.104"/>
    </reaction>
</comment>
<evidence type="ECO:0000256" key="7">
    <source>
        <dbReference type="ARBA" id="ARBA00023002"/>
    </source>
</evidence>
<dbReference type="PANTHER" id="PTHR43981:SF2">
    <property type="entry name" value="ENOYL-[ACYL-CARRIER-PROTEIN] REDUCTASE, MITOCHONDRIAL"/>
    <property type="match status" value="1"/>
</dbReference>
<dbReference type="Proteomes" id="UP000046393">
    <property type="component" value="Unplaced"/>
</dbReference>
<evidence type="ECO:0000256" key="2">
    <source>
        <dbReference type="ARBA" id="ARBA00010371"/>
    </source>
</evidence>
<sequence>MSLSSRYISRSLLSISKRFLTSKQLEYAERGDPTKVVQLKIRELSDDVDSKKVRVRWLAAPVNPADINQIQGVYPVKPPLPAVGGNEGVGEIDAVGSEIVGLKKGDRVFIIHSGAGTWTQYSICDESDLVNPPTAYRMLTDFVDLKPGDLVVQNGASSNVGRAVIQIARARGLHTVNVIRKSERSSDTANELIELGADEVYTEDEMLTKMRGKIKNAKLALNCVGGRSTLSLASCLGRKGVMVTYGGMSKQPLQIPTGPLIFKDIVLKGFWVTDWYRSAQKEVKVEIIFI</sequence>
<accession>A0A0N5AKX7</accession>
<evidence type="ECO:0000256" key="4">
    <source>
        <dbReference type="ARBA" id="ARBA00022832"/>
    </source>
</evidence>
<feature type="domain" description="Enoyl reductase (ER)" evidence="15">
    <location>
        <begin position="31"/>
        <end position="287"/>
    </location>
</feature>
<dbReference type="GO" id="GO:0141148">
    <property type="term" value="F:enoyl-[acyl-carrier-protein] reductase (NADPH) activity"/>
    <property type="evidence" value="ECO:0007669"/>
    <property type="project" value="UniProtKB-EC"/>
</dbReference>
<dbReference type="InterPro" id="IPR036291">
    <property type="entry name" value="NAD(P)-bd_dom_sf"/>
</dbReference>
<dbReference type="Gene3D" id="3.90.180.10">
    <property type="entry name" value="Medium-chain alcohol dehydrogenases, catalytic domain"/>
    <property type="match status" value="1"/>
</dbReference>
<dbReference type="GO" id="GO:0005739">
    <property type="term" value="C:mitochondrion"/>
    <property type="evidence" value="ECO:0007669"/>
    <property type="project" value="UniProtKB-SubCell"/>
</dbReference>
<dbReference type="InterPro" id="IPR051034">
    <property type="entry name" value="Mito_Enoyl-ACP_Reductase"/>
</dbReference>
<dbReference type="CDD" id="cd08290">
    <property type="entry name" value="ETR"/>
    <property type="match status" value="1"/>
</dbReference>
<dbReference type="InterPro" id="IPR013154">
    <property type="entry name" value="ADH-like_N"/>
</dbReference>
<evidence type="ECO:0000256" key="1">
    <source>
        <dbReference type="ARBA" id="ARBA00004173"/>
    </source>
</evidence>
<evidence type="ECO:0000256" key="12">
    <source>
        <dbReference type="ARBA" id="ARBA00041058"/>
    </source>
</evidence>
<dbReference type="WBParaSite" id="SMUV_0000516601-mRNA-1">
    <property type="protein sequence ID" value="SMUV_0000516601-mRNA-1"/>
    <property type="gene ID" value="SMUV_0000516601"/>
</dbReference>
<dbReference type="InterPro" id="IPR013149">
    <property type="entry name" value="ADH-like_C"/>
</dbReference>
<keyword evidence="5" id="KW-0521">NADP</keyword>
<keyword evidence="6" id="KW-0809">Transit peptide</keyword>
<organism evidence="16 17">
    <name type="scientific">Syphacia muris</name>
    <dbReference type="NCBI Taxonomy" id="451379"/>
    <lineage>
        <taxon>Eukaryota</taxon>
        <taxon>Metazoa</taxon>
        <taxon>Ecdysozoa</taxon>
        <taxon>Nematoda</taxon>
        <taxon>Chromadorea</taxon>
        <taxon>Rhabditida</taxon>
        <taxon>Spirurina</taxon>
        <taxon>Oxyuridomorpha</taxon>
        <taxon>Oxyuroidea</taxon>
        <taxon>Oxyuridae</taxon>
        <taxon>Syphacia</taxon>
    </lineage>
</organism>
<evidence type="ECO:0000259" key="15">
    <source>
        <dbReference type="SMART" id="SM00829"/>
    </source>
</evidence>
<dbReference type="SUPFAM" id="SSF51735">
    <property type="entry name" value="NAD(P)-binding Rossmann-fold domains"/>
    <property type="match status" value="1"/>
</dbReference>
<name>A0A0N5AKX7_9BILA</name>
<dbReference type="Gene3D" id="3.40.50.720">
    <property type="entry name" value="NAD(P)-binding Rossmann-like Domain"/>
    <property type="match status" value="1"/>
</dbReference>